<protein>
    <submittedName>
        <fullName evidence="1">Uncharacterized protein</fullName>
    </submittedName>
</protein>
<sequence>MNQEMTHNLFSNFQSTVFRAVKTFLQKNKGEETDKSITTSLSVMGHDY</sequence>
<dbReference type="KEGG" id="lant:TUM19329_00700"/>
<name>A0A6F8SZU2_9GAMM</name>
<dbReference type="EMBL" id="AP022839">
    <property type="protein sequence ID" value="BCA93709.1"/>
    <property type="molecule type" value="Genomic_DNA"/>
</dbReference>
<evidence type="ECO:0000313" key="1">
    <source>
        <dbReference type="EMBL" id="BCA93709.1"/>
    </source>
</evidence>
<evidence type="ECO:0000313" key="2">
    <source>
        <dbReference type="Proteomes" id="UP000502894"/>
    </source>
</evidence>
<keyword evidence="2" id="KW-1185">Reference proteome</keyword>
<gene>
    <name evidence="1" type="ORF">TUM19329_00700</name>
</gene>
<dbReference type="Proteomes" id="UP000502894">
    <property type="component" value="Chromosome"/>
</dbReference>
<dbReference type="AlphaFoldDB" id="A0A6F8SZU2"/>
<organism evidence="1 2">
    <name type="scientific">Legionella antarctica</name>
    <dbReference type="NCBI Taxonomy" id="2708020"/>
    <lineage>
        <taxon>Bacteria</taxon>
        <taxon>Pseudomonadati</taxon>
        <taxon>Pseudomonadota</taxon>
        <taxon>Gammaproteobacteria</taxon>
        <taxon>Legionellales</taxon>
        <taxon>Legionellaceae</taxon>
        <taxon>Legionella</taxon>
    </lineage>
</organism>
<proteinExistence type="predicted"/>
<reference evidence="1" key="1">
    <citation type="journal article" date="2020" name="Microbiol. Resour. Announc.">
        <title>Complete Genome Sequence of Novel Psychrotolerant Legionella Strain TUM19329, Isolated from Antarctic Lake Sediment.</title>
        <authorList>
            <person name="Shimada S."/>
            <person name="Nakai R."/>
            <person name="Aoki K."/>
            <person name="Shimoeda N."/>
            <person name="Ohno G."/>
            <person name="Miyazaki Y."/>
            <person name="Kudoh S."/>
            <person name="Imura S."/>
            <person name="Watanabe K."/>
            <person name="Ishii Y."/>
            <person name="Tateda K."/>
        </authorList>
    </citation>
    <scope>NUCLEOTIDE SEQUENCE [LARGE SCALE GENOMIC DNA]</scope>
    <source>
        <strain evidence="1">TUM19329</strain>
    </source>
</reference>
<accession>A0A6F8SZU2</accession>